<protein>
    <submittedName>
        <fullName evidence="2">Uncharacterized protein</fullName>
    </submittedName>
</protein>
<gene>
    <name evidence="2" type="ORF">O0S10_03155</name>
</gene>
<comment type="caution">
    <text evidence="2">The sequence shown here is derived from an EMBL/GenBank/DDBJ whole genome shotgun (WGS) entry which is preliminary data.</text>
</comment>
<evidence type="ECO:0000313" key="2">
    <source>
        <dbReference type="EMBL" id="MCZ0860229.1"/>
    </source>
</evidence>
<dbReference type="EMBL" id="JAPTGB010000005">
    <property type="protein sequence ID" value="MCZ0860229.1"/>
    <property type="molecule type" value="Genomic_DNA"/>
</dbReference>
<sequence>MDKKYNRKINPADVKNKPEKTRNKKITPETKISWHPGKNHPQTPSTKNGIRVCDQSY</sequence>
<proteinExistence type="predicted"/>
<organism evidence="2 3">
    <name type="scientific">Methanocorpusculum petauri</name>
    <dbReference type="NCBI Taxonomy" id="3002863"/>
    <lineage>
        <taxon>Archaea</taxon>
        <taxon>Methanobacteriati</taxon>
        <taxon>Methanobacteriota</taxon>
        <taxon>Stenosarchaea group</taxon>
        <taxon>Methanomicrobia</taxon>
        <taxon>Methanomicrobiales</taxon>
        <taxon>Methanocorpusculaceae</taxon>
        <taxon>Methanocorpusculum</taxon>
    </lineage>
</organism>
<reference evidence="2" key="1">
    <citation type="submission" date="2022-12" db="EMBL/GenBank/DDBJ databases">
        <title>Isolation and characterisation of novel Methanocorpusculum spp. from native Australian herbivores indicates the genus is ancestrally host-associated.</title>
        <authorList>
            <person name="Volmer J.G."/>
            <person name="Soo R.M."/>
            <person name="Evans P.N."/>
            <person name="Hoedt E.C."/>
            <person name="Astorga Alsina A.L."/>
            <person name="Woodcroft B.J."/>
            <person name="Tyson G.W."/>
            <person name="Hugenholtz P."/>
            <person name="Morrison M."/>
        </authorList>
    </citation>
    <scope>NUCLEOTIDE SEQUENCE</scope>
    <source>
        <strain evidence="2">MG</strain>
    </source>
</reference>
<dbReference type="Proteomes" id="UP001141422">
    <property type="component" value="Unassembled WGS sequence"/>
</dbReference>
<name>A0ABT4IER3_9EURY</name>
<dbReference type="RefSeq" id="WP_268924450.1">
    <property type="nucleotide sequence ID" value="NZ_JAPTGB010000005.1"/>
</dbReference>
<accession>A0ABT4IER3</accession>
<feature type="region of interest" description="Disordered" evidence="1">
    <location>
        <begin position="1"/>
        <end position="57"/>
    </location>
</feature>
<evidence type="ECO:0000313" key="3">
    <source>
        <dbReference type="Proteomes" id="UP001141422"/>
    </source>
</evidence>
<keyword evidence="3" id="KW-1185">Reference proteome</keyword>
<evidence type="ECO:0000256" key="1">
    <source>
        <dbReference type="SAM" id="MobiDB-lite"/>
    </source>
</evidence>